<evidence type="ECO:0000256" key="10">
    <source>
        <dbReference type="SAM" id="Phobius"/>
    </source>
</evidence>
<feature type="domain" description="G-protein coupled receptors family 1 profile" evidence="11">
    <location>
        <begin position="46"/>
        <end position="302"/>
    </location>
</feature>
<dbReference type="PROSITE" id="PS00237">
    <property type="entry name" value="G_PROTEIN_RECEP_F1_1"/>
    <property type="match status" value="1"/>
</dbReference>
<dbReference type="SMART" id="SM01381">
    <property type="entry name" value="7TM_GPCR_Srsx"/>
    <property type="match status" value="1"/>
</dbReference>
<keyword evidence="5 10" id="KW-0472">Membrane</keyword>
<evidence type="ECO:0000259" key="11">
    <source>
        <dbReference type="PROSITE" id="PS50262"/>
    </source>
</evidence>
<reference evidence="12" key="1">
    <citation type="submission" date="2020-04" db="EMBL/GenBank/DDBJ databases">
        <authorList>
            <person name="Neveu A P."/>
        </authorList>
    </citation>
    <scope>NUCLEOTIDE SEQUENCE</scope>
    <source>
        <tissue evidence="12">Whole embryo</tissue>
    </source>
</reference>
<dbReference type="Pfam" id="PF00001">
    <property type="entry name" value="7tm_1"/>
    <property type="match status" value="1"/>
</dbReference>
<feature type="transmembrane region" description="Helical" evidence="10">
    <location>
        <begin position="286"/>
        <end position="305"/>
    </location>
</feature>
<feature type="transmembrane region" description="Helical" evidence="10">
    <location>
        <begin position="188"/>
        <end position="213"/>
    </location>
</feature>
<proteinExistence type="evidence at transcript level"/>
<feature type="transmembrane region" description="Helical" evidence="10">
    <location>
        <begin position="104"/>
        <end position="125"/>
    </location>
</feature>
<dbReference type="GO" id="GO:0016020">
    <property type="term" value="C:membrane"/>
    <property type="evidence" value="ECO:0007669"/>
    <property type="project" value="UniProtKB-SubCell"/>
</dbReference>
<organism evidence="12">
    <name type="scientific">Phallusia mammillata</name>
    <dbReference type="NCBI Taxonomy" id="59560"/>
    <lineage>
        <taxon>Eukaryota</taxon>
        <taxon>Metazoa</taxon>
        <taxon>Chordata</taxon>
        <taxon>Tunicata</taxon>
        <taxon>Ascidiacea</taxon>
        <taxon>Phlebobranchia</taxon>
        <taxon>Ascidiidae</taxon>
        <taxon>Phallusia</taxon>
    </lineage>
</organism>
<dbReference type="InterPro" id="IPR000276">
    <property type="entry name" value="GPCR_Rhodpsn"/>
</dbReference>
<dbReference type="Gene3D" id="1.20.1070.10">
    <property type="entry name" value="Rhodopsin 7-helix transmembrane proteins"/>
    <property type="match status" value="1"/>
</dbReference>
<feature type="compositionally biased region" description="Polar residues" evidence="9">
    <location>
        <begin position="352"/>
        <end position="364"/>
    </location>
</feature>
<dbReference type="CDD" id="cd00637">
    <property type="entry name" value="7tm_classA_rhodopsin-like"/>
    <property type="match status" value="1"/>
</dbReference>
<evidence type="ECO:0000256" key="6">
    <source>
        <dbReference type="ARBA" id="ARBA00023170"/>
    </source>
</evidence>
<dbReference type="SUPFAM" id="SSF81321">
    <property type="entry name" value="Family A G protein-coupled receptor-like"/>
    <property type="match status" value="1"/>
</dbReference>
<keyword evidence="7 8" id="KW-0807">Transducer</keyword>
<dbReference type="AlphaFoldDB" id="A0A6F9DEB9"/>
<evidence type="ECO:0000256" key="3">
    <source>
        <dbReference type="ARBA" id="ARBA00022989"/>
    </source>
</evidence>
<evidence type="ECO:0000256" key="2">
    <source>
        <dbReference type="ARBA" id="ARBA00022692"/>
    </source>
</evidence>
<evidence type="ECO:0000256" key="4">
    <source>
        <dbReference type="ARBA" id="ARBA00023040"/>
    </source>
</evidence>
<keyword evidence="2 8" id="KW-0812">Transmembrane</keyword>
<keyword evidence="6 8" id="KW-0675">Receptor</keyword>
<comment type="similarity">
    <text evidence="8">Belongs to the G-protein coupled receptor 1 family.</text>
</comment>
<protein>
    <submittedName>
        <fullName evidence="12">5-hydroxytryptamine receptor-like</fullName>
    </submittedName>
</protein>
<name>A0A6F9DEB9_9ASCI</name>
<dbReference type="GO" id="GO:0004930">
    <property type="term" value="F:G protein-coupled receptor activity"/>
    <property type="evidence" value="ECO:0007669"/>
    <property type="project" value="UniProtKB-KW"/>
</dbReference>
<gene>
    <name evidence="12" type="primary">Htr6-004</name>
</gene>
<accession>A0A6F9DEB9</accession>
<dbReference type="InterPro" id="IPR017452">
    <property type="entry name" value="GPCR_Rhodpsn_7TM"/>
</dbReference>
<comment type="subcellular location">
    <subcellularLocation>
        <location evidence="1">Membrane</location>
        <topology evidence="1">Multi-pass membrane protein</topology>
    </subcellularLocation>
</comment>
<evidence type="ECO:0000256" key="7">
    <source>
        <dbReference type="ARBA" id="ARBA00023224"/>
    </source>
</evidence>
<feature type="transmembrane region" description="Helical" evidence="10">
    <location>
        <begin position="33"/>
        <end position="55"/>
    </location>
</feature>
<feature type="transmembrane region" description="Helical" evidence="10">
    <location>
        <begin position="146"/>
        <end position="168"/>
    </location>
</feature>
<sequence length="373" mass="41638">MELNTTSAGQLPNTTTANPDTYAPIYALKILEVVYLSFITVIGTIGNLLVIFSIIYAKRVHKSGNLFIINLAVADLIVTGFYLPTVIANVIAGGNALPNAACQVAAYLITVSCVCSVSNLTCIAINRYLVIVHPCWYEAHYTKRKTFLAVLLVWIWSNFLTSPTLFGWSGLGYDPKMVGCAWDDQAAISYNATFMTLAVFAPLITICICYGRLYRCVRNRGRWIRSFAVSPSNVLRQAKERRSLQKEINLLKTLATALAFFILCWMPYAFSVTFDPKGIPHKSKQIVAWFGLSNSAVNFIVYGVMNTTYRKGYKNLLRLLCCCKKPTLSRLPSVFRHYNESRNNNEHASPHRANNSLPVGESNSNIHQYKGVS</sequence>
<evidence type="ECO:0000256" key="5">
    <source>
        <dbReference type="ARBA" id="ARBA00023136"/>
    </source>
</evidence>
<evidence type="ECO:0000256" key="1">
    <source>
        <dbReference type="ARBA" id="ARBA00004141"/>
    </source>
</evidence>
<evidence type="ECO:0000313" key="12">
    <source>
        <dbReference type="EMBL" id="CAB3254792.1"/>
    </source>
</evidence>
<dbReference type="PANTHER" id="PTHR24240">
    <property type="entry name" value="OPSIN"/>
    <property type="match status" value="1"/>
</dbReference>
<keyword evidence="4 8" id="KW-0297">G-protein coupled receptor</keyword>
<feature type="region of interest" description="Disordered" evidence="9">
    <location>
        <begin position="342"/>
        <end position="364"/>
    </location>
</feature>
<dbReference type="EMBL" id="LR785890">
    <property type="protein sequence ID" value="CAB3254792.1"/>
    <property type="molecule type" value="mRNA"/>
</dbReference>
<keyword evidence="3 10" id="KW-1133">Transmembrane helix</keyword>
<dbReference type="PROSITE" id="PS50262">
    <property type="entry name" value="G_PROTEIN_RECEP_F1_2"/>
    <property type="match status" value="1"/>
</dbReference>
<dbReference type="InterPro" id="IPR050125">
    <property type="entry name" value="GPCR_opsins"/>
</dbReference>
<dbReference type="PRINTS" id="PR00237">
    <property type="entry name" value="GPCRRHODOPSN"/>
</dbReference>
<evidence type="ECO:0000256" key="8">
    <source>
        <dbReference type="RuleBase" id="RU000688"/>
    </source>
</evidence>
<feature type="transmembrane region" description="Helical" evidence="10">
    <location>
        <begin position="250"/>
        <end position="274"/>
    </location>
</feature>
<feature type="transmembrane region" description="Helical" evidence="10">
    <location>
        <begin position="67"/>
        <end position="92"/>
    </location>
</feature>
<evidence type="ECO:0000256" key="9">
    <source>
        <dbReference type="SAM" id="MobiDB-lite"/>
    </source>
</evidence>